<feature type="signal peptide" evidence="1">
    <location>
        <begin position="1"/>
        <end position="22"/>
    </location>
</feature>
<organism evidence="2 3">
    <name type="scientific">Roseimaritima multifibrata</name>
    <dbReference type="NCBI Taxonomy" id="1930274"/>
    <lineage>
        <taxon>Bacteria</taxon>
        <taxon>Pseudomonadati</taxon>
        <taxon>Planctomycetota</taxon>
        <taxon>Planctomycetia</taxon>
        <taxon>Pirellulales</taxon>
        <taxon>Pirellulaceae</taxon>
        <taxon>Roseimaritima</taxon>
    </lineage>
</organism>
<dbReference type="AlphaFoldDB" id="A0A517MJU7"/>
<evidence type="ECO:0000313" key="3">
    <source>
        <dbReference type="Proteomes" id="UP000320672"/>
    </source>
</evidence>
<keyword evidence="3" id="KW-1185">Reference proteome</keyword>
<dbReference type="KEGG" id="rml:FF011L_39400"/>
<name>A0A517MJU7_9BACT</name>
<gene>
    <name evidence="2" type="ORF">FF011L_39400</name>
</gene>
<dbReference type="Proteomes" id="UP000320672">
    <property type="component" value="Chromosome"/>
</dbReference>
<evidence type="ECO:0000313" key="2">
    <source>
        <dbReference type="EMBL" id="QDS95153.1"/>
    </source>
</evidence>
<proteinExistence type="predicted"/>
<keyword evidence="1" id="KW-0732">Signal</keyword>
<sequence length="113" mass="13684" precursor="true">MRNRIFIAGILFATCLLPTVWANSEISQEKKEEVRYRCVEWQTKHIHEADQAKKISKTLTDLKCEVKQEQHNGHVDLKYRCPEWRRMLLDSHDDAHKWEKWLKTYGFQTEHHH</sequence>
<evidence type="ECO:0000256" key="1">
    <source>
        <dbReference type="SAM" id="SignalP"/>
    </source>
</evidence>
<dbReference type="RefSeq" id="WP_246109496.1">
    <property type="nucleotide sequence ID" value="NZ_CP036262.1"/>
</dbReference>
<dbReference type="EMBL" id="CP036262">
    <property type="protein sequence ID" value="QDS95153.1"/>
    <property type="molecule type" value="Genomic_DNA"/>
</dbReference>
<reference evidence="2 3" key="1">
    <citation type="submission" date="2019-02" db="EMBL/GenBank/DDBJ databases">
        <title>Deep-cultivation of Planctomycetes and their phenomic and genomic characterization uncovers novel biology.</title>
        <authorList>
            <person name="Wiegand S."/>
            <person name="Jogler M."/>
            <person name="Boedeker C."/>
            <person name="Pinto D."/>
            <person name="Vollmers J."/>
            <person name="Rivas-Marin E."/>
            <person name="Kohn T."/>
            <person name="Peeters S.H."/>
            <person name="Heuer A."/>
            <person name="Rast P."/>
            <person name="Oberbeckmann S."/>
            <person name="Bunk B."/>
            <person name="Jeske O."/>
            <person name="Meyerdierks A."/>
            <person name="Storesund J.E."/>
            <person name="Kallscheuer N."/>
            <person name="Luecker S."/>
            <person name="Lage O.M."/>
            <person name="Pohl T."/>
            <person name="Merkel B.J."/>
            <person name="Hornburger P."/>
            <person name="Mueller R.-W."/>
            <person name="Bruemmer F."/>
            <person name="Labrenz M."/>
            <person name="Spormann A.M."/>
            <person name="Op den Camp H."/>
            <person name="Overmann J."/>
            <person name="Amann R."/>
            <person name="Jetten M.S.M."/>
            <person name="Mascher T."/>
            <person name="Medema M.H."/>
            <person name="Devos D.P."/>
            <person name="Kaster A.-K."/>
            <person name="Ovreas L."/>
            <person name="Rohde M."/>
            <person name="Galperin M.Y."/>
            <person name="Jogler C."/>
        </authorList>
    </citation>
    <scope>NUCLEOTIDE SEQUENCE [LARGE SCALE GENOMIC DNA]</scope>
    <source>
        <strain evidence="2 3">FF011L</strain>
    </source>
</reference>
<protein>
    <submittedName>
        <fullName evidence="2">Uncharacterized protein</fullName>
    </submittedName>
</protein>
<feature type="chain" id="PRO_5022172955" evidence="1">
    <location>
        <begin position="23"/>
        <end position="113"/>
    </location>
</feature>
<accession>A0A517MJU7</accession>